<evidence type="ECO:0000256" key="6">
    <source>
        <dbReference type="SAM" id="Phobius"/>
    </source>
</evidence>
<evidence type="ECO:0000313" key="9">
    <source>
        <dbReference type="Proteomes" id="UP001209878"/>
    </source>
</evidence>
<evidence type="ECO:0000256" key="1">
    <source>
        <dbReference type="ARBA" id="ARBA00004141"/>
    </source>
</evidence>
<dbReference type="InterPro" id="IPR038900">
    <property type="entry name" value="TMC"/>
</dbReference>
<evidence type="ECO:0000256" key="2">
    <source>
        <dbReference type="ARBA" id="ARBA00006510"/>
    </source>
</evidence>
<dbReference type="GO" id="GO:0008381">
    <property type="term" value="F:mechanosensitive monoatomic ion channel activity"/>
    <property type="evidence" value="ECO:0007669"/>
    <property type="project" value="TreeGrafter"/>
</dbReference>
<feature type="domain" description="TMC" evidence="7">
    <location>
        <begin position="366"/>
        <end position="481"/>
    </location>
</feature>
<comment type="similarity">
    <text evidence="2">Belongs to the TMC family.</text>
</comment>
<evidence type="ECO:0000256" key="5">
    <source>
        <dbReference type="ARBA" id="ARBA00023136"/>
    </source>
</evidence>
<name>A0AAD9P4M7_RIDPI</name>
<evidence type="ECO:0000259" key="7">
    <source>
        <dbReference type="Pfam" id="PF07810"/>
    </source>
</evidence>
<evidence type="ECO:0000256" key="4">
    <source>
        <dbReference type="ARBA" id="ARBA00022989"/>
    </source>
</evidence>
<feature type="transmembrane region" description="Helical" evidence="6">
    <location>
        <begin position="291"/>
        <end position="310"/>
    </location>
</feature>
<dbReference type="Pfam" id="PF07810">
    <property type="entry name" value="TMC"/>
    <property type="match status" value="1"/>
</dbReference>
<feature type="transmembrane region" description="Helical" evidence="6">
    <location>
        <begin position="486"/>
        <end position="507"/>
    </location>
</feature>
<dbReference type="EMBL" id="JAODUO010000146">
    <property type="protein sequence ID" value="KAK2188052.1"/>
    <property type="molecule type" value="Genomic_DNA"/>
</dbReference>
<dbReference type="GO" id="GO:0005886">
    <property type="term" value="C:plasma membrane"/>
    <property type="evidence" value="ECO:0007669"/>
    <property type="project" value="InterPro"/>
</dbReference>
<accession>A0AAD9P4M7</accession>
<organism evidence="8 9">
    <name type="scientific">Ridgeia piscesae</name>
    <name type="common">Tubeworm</name>
    <dbReference type="NCBI Taxonomy" id="27915"/>
    <lineage>
        <taxon>Eukaryota</taxon>
        <taxon>Metazoa</taxon>
        <taxon>Spiralia</taxon>
        <taxon>Lophotrochozoa</taxon>
        <taxon>Annelida</taxon>
        <taxon>Polychaeta</taxon>
        <taxon>Sedentaria</taxon>
        <taxon>Canalipalpata</taxon>
        <taxon>Sabellida</taxon>
        <taxon>Siboglinidae</taxon>
        <taxon>Ridgeia</taxon>
    </lineage>
</organism>
<feature type="transmembrane region" description="Helical" evidence="6">
    <location>
        <begin position="213"/>
        <end position="234"/>
    </location>
</feature>
<evidence type="ECO:0000313" key="8">
    <source>
        <dbReference type="EMBL" id="KAK2188052.1"/>
    </source>
</evidence>
<dbReference type="InterPro" id="IPR012496">
    <property type="entry name" value="TMC_dom"/>
</dbReference>
<protein>
    <recommendedName>
        <fullName evidence="7">TMC domain-containing protein</fullName>
    </recommendedName>
</protein>
<keyword evidence="3 6" id="KW-0812">Transmembrane</keyword>
<proteinExistence type="inferred from homology"/>
<dbReference type="Proteomes" id="UP001209878">
    <property type="component" value="Unassembled WGS sequence"/>
</dbReference>
<feature type="transmembrane region" description="Helical" evidence="6">
    <location>
        <begin position="121"/>
        <end position="140"/>
    </location>
</feature>
<evidence type="ECO:0000256" key="3">
    <source>
        <dbReference type="ARBA" id="ARBA00022692"/>
    </source>
</evidence>
<keyword evidence="5 6" id="KW-0472">Membrane</keyword>
<sequence>MFQMWRRLNREISNIAELFTPWEMRIKKIESHFGTVVASYFTFLRWMLWLNIVLAAITTGVLVVPQLLVSLAHGYTTQEMTEAEKKTGWNLKTLWDFEGYLKHSVLFYGHYGSGDAFSHVAPSYFLTGVAIFVISYVIILRRMATNARQSGALSQDTAYAFSWKLFASWDYKIGNPDTSRTKSAEIATQFRVSKACVGRDQRRFQKMLVFQRAVANVLVTGILASSAYAIYVVVERSRGFEQRLREGKSVSWVEQNEVSIVTSLLTALAPSLFDFIGMMEKYHPRVYLRWQLARIFILYLLNLYTLLIALNNKIQHEVLSMEHNSENTTLSGNSSSQSLVDVGQTQSTVSSVSAATSTASKQRNICWETMIGQEFFKLMVFDLLVTVATILVVDFFRGLFVRRFYPCWFWDLERTFPEYGEFKVAENLLYLVNNQAMVWLGTFFSPALPAFNVFKLVVLMYVRSWAVVVCNLPPEGVFRASRSNNFFYAILVLMLFLVTVPMLYLLLQLPPSTDCGPFRSVTSTARRSLKRRFLLSNIYYFIVSLVT</sequence>
<dbReference type="PANTHER" id="PTHR23302:SF40">
    <property type="entry name" value="TRANSMEMBRANE CHANNEL-LIKE PROTEIN"/>
    <property type="match status" value="1"/>
</dbReference>
<keyword evidence="4 6" id="KW-1133">Transmembrane helix</keyword>
<feature type="transmembrane region" description="Helical" evidence="6">
    <location>
        <begin position="378"/>
        <end position="396"/>
    </location>
</feature>
<dbReference type="AlphaFoldDB" id="A0AAD9P4M7"/>
<keyword evidence="9" id="KW-1185">Reference proteome</keyword>
<gene>
    <name evidence="8" type="ORF">NP493_146g05034</name>
</gene>
<feature type="transmembrane region" description="Helical" evidence="6">
    <location>
        <begin position="48"/>
        <end position="68"/>
    </location>
</feature>
<comment type="caution">
    <text evidence="8">The sequence shown here is derived from an EMBL/GenBank/DDBJ whole genome shotgun (WGS) entry which is preliminary data.</text>
</comment>
<dbReference type="PANTHER" id="PTHR23302">
    <property type="entry name" value="TRANSMEMBRANE CHANNEL-RELATED"/>
    <property type="match status" value="1"/>
</dbReference>
<reference evidence="8" key="1">
    <citation type="journal article" date="2023" name="Mol. Biol. Evol.">
        <title>Third-Generation Sequencing Reveals the Adaptive Role of the Epigenome in Three Deep-Sea Polychaetes.</title>
        <authorList>
            <person name="Perez M."/>
            <person name="Aroh O."/>
            <person name="Sun Y."/>
            <person name="Lan Y."/>
            <person name="Juniper S.K."/>
            <person name="Young C.R."/>
            <person name="Angers B."/>
            <person name="Qian P.Y."/>
        </authorList>
    </citation>
    <scope>NUCLEOTIDE SEQUENCE</scope>
    <source>
        <strain evidence="8">R07B-5</strain>
    </source>
</reference>
<comment type="subcellular location">
    <subcellularLocation>
        <location evidence="1">Membrane</location>
        <topology evidence="1">Multi-pass membrane protein</topology>
    </subcellularLocation>
</comment>